<keyword evidence="3" id="KW-1185">Reference proteome</keyword>
<feature type="compositionally biased region" description="Basic and acidic residues" evidence="1">
    <location>
        <begin position="662"/>
        <end position="673"/>
    </location>
</feature>
<feature type="region of interest" description="Disordered" evidence="1">
    <location>
        <begin position="550"/>
        <end position="616"/>
    </location>
</feature>
<sequence length="715" mass="80732">MAEFNCSYKRALTVYVPQSPRSNNMLQDPHLPTPYVETQQASPQDEICPDTNFASTYTDCMKEGVEKKAKAKKRRKEKNSKEMDGGIFESPSDMSYCGSVSGENMNDRNKSKHGDQISWQILFKKLKNKIFEKEINSWEDKIKSCIGILFEVQLAAGRLLEAETALCTVAALSTLSTLSAVNGLQRHYLALSSPSSRWSARRRHALGAHARANAAGECAARRARALRVLRRAAAAAAPALARCAALPAALLHAALVDTQRADDAQIKIDNRMKYILGLRSSSDVPLDHAQAPKIEHFTPKQTNLESMLDSMFKKTQVSPSLPCIAIPPFQAPDFLEHARTCTCYACDIPECTIIACLICYLEASIYYRAKEFDIAKNYFSGASKVFCFAENKLNNIFDCYKKKFNNTVVDISKEISKNSLNDVQLEFLIEQGYFELSRNEFEKADDTVIRIHEILSEIRHIDKYLQNEITNLMIASANLRKTTKQKEVGLENDFENLKLSPVMPTEQQKTPETKNIIPKTDTVIIVNDEEIPKKRKVIKLNFEEPIEEENVDKTKTKPKPQFKIPIPVTSKPTLEKMTPRTSRSRPETTPRSTRSRPDIVIQQASIDEPVTPKSEETGMNEFFTPFQSTPAEQFFTPMTSIKTYSRKVVKNLESEFSTPAKDSSEIKTRRSKVETGSIKAIKDKRTLKRATSPGKLVEEKPARPRRLRQPILTDK</sequence>
<name>A0AAU9UPB5_EUPED</name>
<feature type="compositionally biased region" description="Basic and acidic residues" evidence="1">
    <location>
        <begin position="573"/>
        <end position="588"/>
    </location>
</feature>
<evidence type="ECO:0000313" key="3">
    <source>
        <dbReference type="Proteomes" id="UP001153954"/>
    </source>
</evidence>
<feature type="compositionally biased region" description="Basic residues" evidence="1">
    <location>
        <begin position="69"/>
        <end position="78"/>
    </location>
</feature>
<evidence type="ECO:0000256" key="1">
    <source>
        <dbReference type="SAM" id="MobiDB-lite"/>
    </source>
</evidence>
<accession>A0AAU9UPB5</accession>
<evidence type="ECO:0000313" key="2">
    <source>
        <dbReference type="EMBL" id="CAH2101022.1"/>
    </source>
</evidence>
<reference evidence="2" key="1">
    <citation type="submission" date="2022-03" db="EMBL/GenBank/DDBJ databases">
        <authorList>
            <person name="Tunstrom K."/>
        </authorList>
    </citation>
    <scope>NUCLEOTIDE SEQUENCE</scope>
</reference>
<dbReference type="EMBL" id="CAKOGL010000023">
    <property type="protein sequence ID" value="CAH2101022.1"/>
    <property type="molecule type" value="Genomic_DNA"/>
</dbReference>
<gene>
    <name evidence="2" type="ORF">EEDITHA_LOCUS15823</name>
</gene>
<proteinExistence type="predicted"/>
<feature type="region of interest" description="Disordered" evidence="1">
    <location>
        <begin position="656"/>
        <end position="715"/>
    </location>
</feature>
<dbReference type="AlphaFoldDB" id="A0AAU9UPB5"/>
<organism evidence="2 3">
    <name type="scientific">Euphydryas editha</name>
    <name type="common">Edith's checkerspot</name>
    <dbReference type="NCBI Taxonomy" id="104508"/>
    <lineage>
        <taxon>Eukaryota</taxon>
        <taxon>Metazoa</taxon>
        <taxon>Ecdysozoa</taxon>
        <taxon>Arthropoda</taxon>
        <taxon>Hexapoda</taxon>
        <taxon>Insecta</taxon>
        <taxon>Pterygota</taxon>
        <taxon>Neoptera</taxon>
        <taxon>Endopterygota</taxon>
        <taxon>Lepidoptera</taxon>
        <taxon>Glossata</taxon>
        <taxon>Ditrysia</taxon>
        <taxon>Papilionoidea</taxon>
        <taxon>Nymphalidae</taxon>
        <taxon>Nymphalinae</taxon>
        <taxon>Euphydryas</taxon>
    </lineage>
</organism>
<dbReference type="Proteomes" id="UP001153954">
    <property type="component" value="Unassembled WGS sequence"/>
</dbReference>
<feature type="region of interest" description="Disordered" evidence="1">
    <location>
        <begin position="68"/>
        <end position="88"/>
    </location>
</feature>
<comment type="caution">
    <text evidence="2">The sequence shown here is derived from an EMBL/GenBank/DDBJ whole genome shotgun (WGS) entry which is preliminary data.</text>
</comment>
<protein>
    <submittedName>
        <fullName evidence="2">Uncharacterized protein</fullName>
    </submittedName>
</protein>